<dbReference type="GO" id="GO:0051301">
    <property type="term" value="P:cell division"/>
    <property type="evidence" value="ECO:0007669"/>
    <property type="project" value="UniProtKB-UniRule"/>
</dbReference>
<dbReference type="PANTHER" id="PTHR22142">
    <property type="match status" value="1"/>
</dbReference>
<comment type="caution">
    <text evidence="13">The sequence shown here is derived from an EMBL/GenBank/DDBJ whole genome shotgun (WGS) entry which is preliminary data.</text>
</comment>
<sequence>MSFGVLCQTSKELANVLDSGDDLKELLTVTESGKNGIEQMEQRQLKVKRLQQALAKLGEEEGELSSIRLQENKENNEVISNLGKEKYSQVEGIEKLNAALGSLENSMREIDLESSKLRKEKAGIQHQASDALPKTKYSFSLYSNVTRLRWDYDTNDDKLQGFVTSLRDVRPFSLNLKEHSSHFIANYLWDVIASAKNSQA</sequence>
<comment type="similarity">
    <text evidence="1 12">Belongs to the SPC24 family.</text>
</comment>
<dbReference type="AlphaFoldDB" id="A0A6S7J7E8"/>
<dbReference type="GO" id="GO:0031262">
    <property type="term" value="C:Ndc80 complex"/>
    <property type="evidence" value="ECO:0007669"/>
    <property type="project" value="TreeGrafter"/>
</dbReference>
<keyword evidence="3 12" id="KW-0158">Chromosome</keyword>
<keyword evidence="8 12" id="KW-0539">Nucleus</keyword>
<accession>A0A6S7J7E8</accession>
<evidence type="ECO:0000256" key="8">
    <source>
        <dbReference type="ARBA" id="ARBA00023242"/>
    </source>
</evidence>
<reference evidence="13" key="1">
    <citation type="submission" date="2020-04" db="EMBL/GenBank/DDBJ databases">
        <authorList>
            <person name="Alioto T."/>
            <person name="Alioto T."/>
            <person name="Gomez Garrido J."/>
        </authorList>
    </citation>
    <scope>NUCLEOTIDE SEQUENCE</scope>
    <source>
        <strain evidence="13">A484AB</strain>
    </source>
</reference>
<proteinExistence type="inferred from homology"/>
<dbReference type="Pfam" id="PF08286">
    <property type="entry name" value="Spc24"/>
    <property type="match status" value="1"/>
</dbReference>
<evidence type="ECO:0000256" key="5">
    <source>
        <dbReference type="ARBA" id="ARBA00022776"/>
    </source>
</evidence>
<evidence type="ECO:0000256" key="7">
    <source>
        <dbReference type="ARBA" id="ARBA00023054"/>
    </source>
</evidence>
<evidence type="ECO:0000313" key="13">
    <source>
        <dbReference type="EMBL" id="CAB4008708.1"/>
    </source>
</evidence>
<evidence type="ECO:0000256" key="4">
    <source>
        <dbReference type="ARBA" id="ARBA00022618"/>
    </source>
</evidence>
<evidence type="ECO:0000256" key="6">
    <source>
        <dbReference type="ARBA" id="ARBA00022838"/>
    </source>
</evidence>
<dbReference type="GO" id="GO:0007059">
    <property type="term" value="P:chromosome segregation"/>
    <property type="evidence" value="ECO:0007669"/>
    <property type="project" value="TreeGrafter"/>
</dbReference>
<keyword evidence="7" id="KW-0175">Coiled coil</keyword>
<evidence type="ECO:0000256" key="10">
    <source>
        <dbReference type="ARBA" id="ARBA00023328"/>
    </source>
</evidence>
<comment type="subunit">
    <text evidence="12">Component of the NDC80 complex.</text>
</comment>
<evidence type="ECO:0000256" key="9">
    <source>
        <dbReference type="ARBA" id="ARBA00023306"/>
    </source>
</evidence>
<evidence type="ECO:0000256" key="1">
    <source>
        <dbReference type="ARBA" id="ARBA00007804"/>
    </source>
</evidence>
<evidence type="ECO:0000256" key="2">
    <source>
        <dbReference type="ARBA" id="ARBA00013690"/>
    </source>
</evidence>
<keyword evidence="10 12" id="KW-0137">Centromere</keyword>
<protein>
    <recommendedName>
        <fullName evidence="2 12">Kinetochore protein Spc24</fullName>
    </recommendedName>
</protein>
<keyword evidence="4 12" id="KW-0132">Cell division</keyword>
<evidence type="ECO:0000256" key="11">
    <source>
        <dbReference type="ARBA" id="ARBA00045419"/>
    </source>
</evidence>
<evidence type="ECO:0000256" key="12">
    <source>
        <dbReference type="RuleBase" id="RU368011"/>
    </source>
</evidence>
<organism evidence="13 14">
    <name type="scientific">Paramuricea clavata</name>
    <name type="common">Red gorgonian</name>
    <name type="synonym">Violescent sea-whip</name>
    <dbReference type="NCBI Taxonomy" id="317549"/>
    <lineage>
        <taxon>Eukaryota</taxon>
        <taxon>Metazoa</taxon>
        <taxon>Cnidaria</taxon>
        <taxon>Anthozoa</taxon>
        <taxon>Octocorallia</taxon>
        <taxon>Malacalcyonacea</taxon>
        <taxon>Plexauridae</taxon>
        <taxon>Paramuricea</taxon>
    </lineage>
</organism>
<dbReference type="Proteomes" id="UP001152795">
    <property type="component" value="Unassembled WGS sequence"/>
</dbReference>
<dbReference type="PANTHER" id="PTHR22142:SF2">
    <property type="entry name" value="KINETOCHORE PROTEIN SPC24"/>
    <property type="match status" value="1"/>
</dbReference>
<dbReference type="GO" id="GO:0008017">
    <property type="term" value="F:microtubule binding"/>
    <property type="evidence" value="ECO:0007669"/>
    <property type="project" value="TreeGrafter"/>
</dbReference>
<dbReference type="EMBL" id="CACRXK020006205">
    <property type="protein sequence ID" value="CAB4008708.1"/>
    <property type="molecule type" value="Genomic_DNA"/>
</dbReference>
<evidence type="ECO:0000313" key="14">
    <source>
        <dbReference type="Proteomes" id="UP001152795"/>
    </source>
</evidence>
<dbReference type="Gene3D" id="3.30.160.570">
    <property type="entry name" value="Ncd80 complex, Spc24 subunit"/>
    <property type="match status" value="1"/>
</dbReference>
<dbReference type="GO" id="GO:0005634">
    <property type="term" value="C:nucleus"/>
    <property type="evidence" value="ECO:0007669"/>
    <property type="project" value="UniProtKB-SubCell"/>
</dbReference>
<dbReference type="OrthoDB" id="6432863at2759"/>
<dbReference type="InterPro" id="IPR013252">
    <property type="entry name" value="Ndc80_Spc24"/>
</dbReference>
<keyword evidence="5 12" id="KW-0498">Mitosis</keyword>
<keyword evidence="9 12" id="KW-0131">Cell cycle</keyword>
<name>A0A6S7J7E8_PARCT</name>
<keyword evidence="6 12" id="KW-0995">Kinetochore</keyword>
<evidence type="ECO:0000256" key="3">
    <source>
        <dbReference type="ARBA" id="ARBA00022454"/>
    </source>
</evidence>
<keyword evidence="14" id="KW-1185">Reference proteome</keyword>
<comment type="function">
    <text evidence="11">Acts as a component of the essential kinetochore-associated NDC80 complex, which is required for chromosome segregation and spindle checkpoint activity. Required for kinetochore integrity and the organization of stable microtubule binding sites in the outer plate of the kinetochore. The NDC80 complex synergistically enhances the affinity of the SKA1 complex for microtubules and may allow the NDC80 complex to track depolymerizing microtubules.</text>
</comment>
<comment type="subcellular location">
    <subcellularLocation>
        <location evidence="12">Nucleus</location>
    </subcellularLocation>
    <subcellularLocation>
        <location evidence="12">Chromosome</location>
        <location evidence="12">Centromere</location>
        <location evidence="12">Kinetochore</location>
    </subcellularLocation>
</comment>
<gene>
    <name evidence="13" type="ORF">PACLA_8A003849</name>
</gene>